<feature type="region of interest" description="Disordered" evidence="8">
    <location>
        <begin position="907"/>
        <end position="926"/>
    </location>
</feature>
<evidence type="ECO:0000313" key="11">
    <source>
        <dbReference type="Proteomes" id="UP000790833"/>
    </source>
</evidence>
<dbReference type="Pfam" id="PF01602">
    <property type="entry name" value="Adaptin_N"/>
    <property type="match status" value="1"/>
</dbReference>
<feature type="domain" description="Clathrin/coatomer adaptor adaptin-like N-terminal" evidence="9">
    <location>
        <begin position="54"/>
        <end position="522"/>
    </location>
</feature>
<evidence type="ECO:0000256" key="1">
    <source>
        <dbReference type="ARBA" id="ARBA00004308"/>
    </source>
</evidence>
<evidence type="ECO:0000259" key="9">
    <source>
        <dbReference type="Pfam" id="PF01602"/>
    </source>
</evidence>
<comment type="subunit">
    <text evidence="7">Adaptor protein complex 3 (AP-3) is a heterotetramer.</text>
</comment>
<comment type="caution">
    <text evidence="10">The sequence shown here is derived from an EMBL/GenBank/DDBJ whole genome shotgun (WGS) entry which is preliminary data.</text>
</comment>
<dbReference type="GO" id="GO:0005794">
    <property type="term" value="C:Golgi apparatus"/>
    <property type="evidence" value="ECO:0007669"/>
    <property type="project" value="UniProtKB-SubCell"/>
</dbReference>
<protein>
    <recommendedName>
        <fullName evidence="7">AP-3 complex subunit delta</fullName>
    </recommendedName>
</protein>
<evidence type="ECO:0000256" key="2">
    <source>
        <dbReference type="ARBA" id="ARBA00006613"/>
    </source>
</evidence>
<dbReference type="InterPro" id="IPR017105">
    <property type="entry name" value="AP3_complex_dsu"/>
</dbReference>
<keyword evidence="7" id="KW-0333">Golgi apparatus</keyword>
<dbReference type="InterPro" id="IPR011989">
    <property type="entry name" value="ARM-like"/>
</dbReference>
<keyword evidence="3 7" id="KW-0813">Transport</keyword>
<feature type="region of interest" description="Disordered" evidence="8">
    <location>
        <begin position="1023"/>
        <end position="1056"/>
    </location>
</feature>
<dbReference type="AlphaFoldDB" id="A0A9P7V4R3"/>
<accession>A0A9P7V4R3</accession>
<evidence type="ECO:0000256" key="7">
    <source>
        <dbReference type="PIRNR" id="PIRNR037092"/>
    </source>
</evidence>
<dbReference type="OrthoDB" id="10264595at2759"/>
<organism evidence="10 11">
    <name type="scientific">Scheffersomyces spartinae</name>
    <dbReference type="NCBI Taxonomy" id="45513"/>
    <lineage>
        <taxon>Eukaryota</taxon>
        <taxon>Fungi</taxon>
        <taxon>Dikarya</taxon>
        <taxon>Ascomycota</taxon>
        <taxon>Saccharomycotina</taxon>
        <taxon>Pichiomycetes</taxon>
        <taxon>Debaryomycetaceae</taxon>
        <taxon>Scheffersomyces</taxon>
    </lineage>
</organism>
<dbReference type="Gene3D" id="1.25.10.10">
    <property type="entry name" value="Leucine-rich Repeat Variant"/>
    <property type="match status" value="1"/>
</dbReference>
<dbReference type="RefSeq" id="XP_043046835.1">
    <property type="nucleotide sequence ID" value="XM_043194321.1"/>
</dbReference>
<dbReference type="GO" id="GO:0006623">
    <property type="term" value="P:protein targeting to vacuole"/>
    <property type="evidence" value="ECO:0007669"/>
    <property type="project" value="TreeGrafter"/>
</dbReference>
<keyword evidence="4" id="KW-0677">Repeat</keyword>
<dbReference type="GeneID" id="66116992"/>
<comment type="subcellular location">
    <subcellularLocation>
        <location evidence="1">Endomembrane system</location>
    </subcellularLocation>
    <subcellularLocation>
        <location evidence="7">Golgi apparatus</location>
    </subcellularLocation>
</comment>
<feature type="region of interest" description="Disordered" evidence="8">
    <location>
        <begin position="692"/>
        <end position="750"/>
    </location>
</feature>
<dbReference type="EMBL" id="JAHMUF010000037">
    <property type="protein sequence ID" value="KAG7191280.1"/>
    <property type="molecule type" value="Genomic_DNA"/>
</dbReference>
<evidence type="ECO:0000256" key="3">
    <source>
        <dbReference type="ARBA" id="ARBA00022448"/>
    </source>
</evidence>
<keyword evidence="5 7" id="KW-0653">Protein transport</keyword>
<feature type="compositionally biased region" description="Basic residues" evidence="8">
    <location>
        <begin position="1045"/>
        <end position="1056"/>
    </location>
</feature>
<evidence type="ECO:0000256" key="6">
    <source>
        <dbReference type="ARBA" id="ARBA00023136"/>
    </source>
</evidence>
<dbReference type="GO" id="GO:0030123">
    <property type="term" value="C:AP-3 adaptor complex"/>
    <property type="evidence" value="ECO:0007669"/>
    <property type="project" value="InterPro"/>
</dbReference>
<comment type="similarity">
    <text evidence="2 7">Belongs to the adaptor complexes large subunit family.</text>
</comment>
<dbReference type="PIRSF" id="PIRSF037092">
    <property type="entry name" value="AP3_complex_delta"/>
    <property type="match status" value="1"/>
</dbReference>
<evidence type="ECO:0000256" key="8">
    <source>
        <dbReference type="SAM" id="MobiDB-lite"/>
    </source>
</evidence>
<feature type="region of interest" description="Disordered" evidence="8">
    <location>
        <begin position="847"/>
        <end position="867"/>
    </location>
</feature>
<evidence type="ECO:0000256" key="4">
    <source>
        <dbReference type="ARBA" id="ARBA00022737"/>
    </source>
</evidence>
<sequence>MSSFQLLNAEVLSRLKPFGILFEKSLTDLIRGMRTYSKESPEQLMVFLENAIVECKNELATTDLETKAMAVLKLAYLEMYGFDMSWCNFQVLEVMLSSKFQQKRIGYLGAIQLFRNEQDLLILATNQFKKDLNSHNHVEVGLALSGIATIVTPNLAKDIYDDVVMKLNHSKPYIRKKAILALYKVFLQYPDSLRMSLQRIIDKLDDNETSVVNAAINVVCEISKKNPKIFVAYLPKFFLILEDTKNNWLIIRILKLFQSLSKVETRMRRKILPAIVDMMMSTKASSLIYECINCIVSGGMLTGESSKDKDIARKCIEKIINFFQNGDNNLKFVGLLALINILKLYPQFIRSIPEVSPIVLDCLTDRDSIIQSKALEIAQYLINEDNINEVFKVLLIQLIPLDDRLIVPDKLKVDIITKIIDTASQDNYSNIPNFKWYIAVLQNALKLTVLSGNYASRSAAITIAKAFGKEFTSLATKVPSIRRPLATLLLELAEDPNVIDGAPLLLKDVYWILGEYVNELGGVDDDDDEQDDQDEEEENNINIIALGKKIKLFNTLINKEIDTKLDNGVNAQFPISAKLAALPNHGVICVVIQSLVKIYLSIVRDYMLIYGKGNKLPTTQLNELQYFLFKLIGFLGNWENHRNYEVQERVISWLEFLRLCLEAMNEGDDSILQKLEQEEIEYYKTLRIGDKKKANEGEDEEEGEEEEDDEEQEEDDEQEVDSSVDPDYEQFSSSSDEDSIEETIKPQIPVEDLLELEEEEKELEKNPFSSQINDIVEDSNMEKPLPVLLGLVLPSFFNLYTLKPVARNAQLHIKVPEALDLDVPINDLPVVDLALDEVSSAYNLFDSNREDSDSLSEEETAAATENSEIMRKERMQRLKEDPYYIDTTASKSRVNKSKSKLVEAATSALVTSPKTSTSPGLDEQTLDLTNKKPKKSKKIKKEKVLVLTEETVDNGGGDEDRINERLSPMEKKKKKKNIFLIDSSTLENFDLNAPESNEEKSGVEYEVNLEEIRQRLEKQALEKAEKTKVKKSKTKTTKSDGDKQKKAKKKKASIIE</sequence>
<dbReference type="PANTHER" id="PTHR22781:SF12">
    <property type="entry name" value="AP-3 COMPLEX SUBUNIT DELTA-1"/>
    <property type="match status" value="1"/>
</dbReference>
<dbReference type="GO" id="GO:0010008">
    <property type="term" value="C:endosome membrane"/>
    <property type="evidence" value="ECO:0007669"/>
    <property type="project" value="TreeGrafter"/>
</dbReference>
<keyword evidence="6" id="KW-0472">Membrane</keyword>
<evidence type="ECO:0000256" key="5">
    <source>
        <dbReference type="ARBA" id="ARBA00022927"/>
    </source>
</evidence>
<dbReference type="InterPro" id="IPR002553">
    <property type="entry name" value="Clathrin/coatomer_adapt-like_N"/>
</dbReference>
<dbReference type="PANTHER" id="PTHR22781">
    <property type="entry name" value="DELTA ADAPTIN-RELATED"/>
    <property type="match status" value="1"/>
</dbReference>
<dbReference type="InterPro" id="IPR016024">
    <property type="entry name" value="ARM-type_fold"/>
</dbReference>
<dbReference type="SUPFAM" id="SSF48371">
    <property type="entry name" value="ARM repeat"/>
    <property type="match status" value="1"/>
</dbReference>
<comment type="function">
    <text evidence="7">Part of the AP-3 complex, an adaptor-related complex which is not clathrin-associated. The complex is associated with the Golgi region as well as more peripheral structures. It facilitates the budding of vesicles from the Golgi membrane.</text>
</comment>
<proteinExistence type="inferred from homology"/>
<keyword evidence="11" id="KW-1185">Reference proteome</keyword>
<name>A0A9P7V4R3_9ASCO</name>
<reference evidence="10" key="1">
    <citation type="submission" date="2021-03" db="EMBL/GenBank/DDBJ databases">
        <authorList>
            <person name="Palmer J.M."/>
        </authorList>
    </citation>
    <scope>NUCLEOTIDE SEQUENCE</scope>
    <source>
        <strain evidence="10">ARV_011</strain>
    </source>
</reference>
<dbReference type="Proteomes" id="UP000790833">
    <property type="component" value="Unassembled WGS sequence"/>
</dbReference>
<feature type="compositionally biased region" description="Acidic residues" evidence="8">
    <location>
        <begin position="697"/>
        <end position="728"/>
    </location>
</feature>
<feature type="compositionally biased region" description="Polar residues" evidence="8">
    <location>
        <begin position="908"/>
        <end position="919"/>
    </location>
</feature>
<dbReference type="GO" id="GO:0006896">
    <property type="term" value="P:Golgi to vacuole transport"/>
    <property type="evidence" value="ECO:0007669"/>
    <property type="project" value="TreeGrafter"/>
</dbReference>
<evidence type="ECO:0000313" key="10">
    <source>
        <dbReference type="EMBL" id="KAG7191280.1"/>
    </source>
</evidence>
<gene>
    <name evidence="10" type="primary">APL5</name>
    <name evidence="10" type="ORF">KQ657_003618</name>
</gene>